<sequence>MKAVICTKYGPPEVLKIQEVPKPVPKDDEVLVRIMATAVNSGDVRVRGLAMEGLMKLFMRFALGFSKPRKPILGTVYSGIIETVGKDVSRFKVGDKVFGMTGFNFGTYAEYISIKEKDNISLMPENANFEQAVSIIFGGQTALYFLEKAKIPEKKNPSVLIIGGTGSVGSSAIQIAQYYGADVTAVCSSKGKELVESLGVSSYILYDQEDFTKQNFQYDFIFDAIGKTTKKQCKPLLKKGGTYKTVGGFEYAAESLEQLVSLKELYEKGNLKAVIDKTFTMEEVVEAHHYVDSGRKKGNVILVVSKENHL</sequence>
<evidence type="ECO:0000313" key="2">
    <source>
        <dbReference type="EMBL" id="MCS5491036.1"/>
    </source>
</evidence>
<dbReference type="InterPro" id="IPR011032">
    <property type="entry name" value="GroES-like_sf"/>
</dbReference>
<organism evidence="2 3">
    <name type="scientific">Algoriphagus limi</name>
    <dbReference type="NCBI Taxonomy" id="2975273"/>
    <lineage>
        <taxon>Bacteria</taxon>
        <taxon>Pseudomonadati</taxon>
        <taxon>Bacteroidota</taxon>
        <taxon>Cytophagia</taxon>
        <taxon>Cytophagales</taxon>
        <taxon>Cyclobacteriaceae</taxon>
        <taxon>Algoriphagus</taxon>
    </lineage>
</organism>
<dbReference type="Proteomes" id="UP001206788">
    <property type="component" value="Unassembled WGS sequence"/>
</dbReference>
<reference evidence="2 3" key="1">
    <citation type="submission" date="2022-08" db="EMBL/GenBank/DDBJ databases">
        <title>Algoriphagus sp. CAU 1643 isolated from mud.</title>
        <authorList>
            <person name="Kim W."/>
        </authorList>
    </citation>
    <scope>NUCLEOTIDE SEQUENCE [LARGE SCALE GENOMIC DNA]</scope>
    <source>
        <strain evidence="2 3">CAU 1643</strain>
    </source>
</reference>
<dbReference type="Pfam" id="PF00107">
    <property type="entry name" value="ADH_zinc_N"/>
    <property type="match status" value="1"/>
</dbReference>
<evidence type="ECO:0000259" key="1">
    <source>
        <dbReference type="SMART" id="SM00829"/>
    </source>
</evidence>
<dbReference type="PANTHER" id="PTHR11695:SF648">
    <property type="entry name" value="ZINC-BINDING OXIDOREDUCTASE"/>
    <property type="match status" value="1"/>
</dbReference>
<gene>
    <name evidence="2" type="ORF">NY014_11380</name>
</gene>
<dbReference type="Gene3D" id="3.40.50.720">
    <property type="entry name" value="NAD(P)-binding Rossmann-like Domain"/>
    <property type="match status" value="2"/>
</dbReference>
<dbReference type="InterPro" id="IPR050700">
    <property type="entry name" value="YIM1/Zinc_Alcohol_DH_Fams"/>
</dbReference>
<dbReference type="SMART" id="SM00829">
    <property type="entry name" value="PKS_ER"/>
    <property type="match status" value="1"/>
</dbReference>
<dbReference type="InterPro" id="IPR020843">
    <property type="entry name" value="ER"/>
</dbReference>
<dbReference type="InterPro" id="IPR013149">
    <property type="entry name" value="ADH-like_C"/>
</dbReference>
<dbReference type="EMBL" id="JANWGH010000002">
    <property type="protein sequence ID" value="MCS5491036.1"/>
    <property type="molecule type" value="Genomic_DNA"/>
</dbReference>
<dbReference type="SUPFAM" id="SSF51735">
    <property type="entry name" value="NAD(P)-binding Rossmann-fold domains"/>
    <property type="match status" value="1"/>
</dbReference>
<comment type="caution">
    <text evidence="2">The sequence shown here is derived from an EMBL/GenBank/DDBJ whole genome shotgun (WGS) entry which is preliminary data.</text>
</comment>
<dbReference type="RefSeq" id="WP_259414705.1">
    <property type="nucleotide sequence ID" value="NZ_JANWGH010000002.1"/>
</dbReference>
<feature type="domain" description="Enoyl reductase (ER)" evidence="1">
    <location>
        <begin position="10"/>
        <end position="302"/>
    </location>
</feature>
<dbReference type="InterPro" id="IPR013154">
    <property type="entry name" value="ADH-like_N"/>
</dbReference>
<evidence type="ECO:0000313" key="3">
    <source>
        <dbReference type="Proteomes" id="UP001206788"/>
    </source>
</evidence>
<accession>A0ABT2G718</accession>
<dbReference type="Gene3D" id="3.90.180.10">
    <property type="entry name" value="Medium-chain alcohol dehydrogenases, catalytic domain"/>
    <property type="match status" value="2"/>
</dbReference>
<dbReference type="SUPFAM" id="SSF50129">
    <property type="entry name" value="GroES-like"/>
    <property type="match status" value="1"/>
</dbReference>
<name>A0ABT2G718_9BACT</name>
<protein>
    <submittedName>
        <fullName evidence="2">NAD(P)-dependent alcohol dehydrogenase</fullName>
    </submittedName>
</protein>
<dbReference type="InterPro" id="IPR036291">
    <property type="entry name" value="NAD(P)-bd_dom_sf"/>
</dbReference>
<proteinExistence type="predicted"/>
<dbReference type="PANTHER" id="PTHR11695">
    <property type="entry name" value="ALCOHOL DEHYDROGENASE RELATED"/>
    <property type="match status" value="1"/>
</dbReference>
<dbReference type="CDD" id="cd08267">
    <property type="entry name" value="MDR1"/>
    <property type="match status" value="1"/>
</dbReference>
<keyword evidence="3" id="KW-1185">Reference proteome</keyword>
<dbReference type="Pfam" id="PF08240">
    <property type="entry name" value="ADH_N"/>
    <property type="match status" value="1"/>
</dbReference>